<dbReference type="EMBL" id="JBHTNF010000002">
    <property type="protein sequence ID" value="MFD1327544.1"/>
    <property type="molecule type" value="Genomic_DNA"/>
</dbReference>
<evidence type="ECO:0000313" key="2">
    <source>
        <dbReference type="EMBL" id="MFD1327544.1"/>
    </source>
</evidence>
<protein>
    <submittedName>
        <fullName evidence="2">Uncharacterized protein</fullName>
    </submittedName>
</protein>
<comment type="caution">
    <text evidence="2">The sequence shown here is derived from an EMBL/GenBank/DDBJ whole genome shotgun (WGS) entry which is preliminary data.</text>
</comment>
<evidence type="ECO:0000256" key="1">
    <source>
        <dbReference type="SAM" id="MobiDB-lite"/>
    </source>
</evidence>
<dbReference type="Proteomes" id="UP001597173">
    <property type="component" value="Unassembled WGS sequence"/>
</dbReference>
<sequence length="66" mass="6990">MAATKEQFFKPAKPSAHGKGAQTHSVAQSIVAAEAAAREKKTERLRALRLAQPAKPASPPGSKKRV</sequence>
<dbReference type="RefSeq" id="WP_374835400.1">
    <property type="nucleotide sequence ID" value="NZ_JBHEEW010000001.1"/>
</dbReference>
<feature type="region of interest" description="Disordered" evidence="1">
    <location>
        <begin position="45"/>
        <end position="66"/>
    </location>
</feature>
<accession>A0ABW3YT61</accession>
<proteinExistence type="predicted"/>
<organism evidence="2 3">
    <name type="scientific">Mycoplana ramosa</name>
    <name type="common">Mycoplana bullata</name>
    <dbReference type="NCBI Taxonomy" id="40837"/>
    <lineage>
        <taxon>Bacteria</taxon>
        <taxon>Pseudomonadati</taxon>
        <taxon>Pseudomonadota</taxon>
        <taxon>Alphaproteobacteria</taxon>
        <taxon>Hyphomicrobiales</taxon>
        <taxon>Rhizobiaceae</taxon>
        <taxon>Mycoplana</taxon>
    </lineage>
</organism>
<gene>
    <name evidence="2" type="ORF">ACFQ33_06510</name>
</gene>
<name>A0ABW3YT61_MYCRA</name>
<evidence type="ECO:0000313" key="3">
    <source>
        <dbReference type="Proteomes" id="UP001597173"/>
    </source>
</evidence>
<keyword evidence="3" id="KW-1185">Reference proteome</keyword>
<feature type="region of interest" description="Disordered" evidence="1">
    <location>
        <begin position="1"/>
        <end position="25"/>
    </location>
</feature>
<reference evidence="3" key="1">
    <citation type="journal article" date="2019" name="Int. J. Syst. Evol. Microbiol.">
        <title>The Global Catalogue of Microorganisms (GCM) 10K type strain sequencing project: providing services to taxonomists for standard genome sequencing and annotation.</title>
        <authorList>
            <consortium name="The Broad Institute Genomics Platform"/>
            <consortium name="The Broad Institute Genome Sequencing Center for Infectious Disease"/>
            <person name="Wu L."/>
            <person name="Ma J."/>
        </authorList>
    </citation>
    <scope>NUCLEOTIDE SEQUENCE [LARGE SCALE GENOMIC DNA]</scope>
    <source>
        <strain evidence="3">CCUG 55609</strain>
    </source>
</reference>